<protein>
    <submittedName>
        <fullName evidence="2">Monovalent cation/proton antiporter, MnhG/PhaG subunit</fullName>
    </submittedName>
</protein>
<dbReference type="OrthoDB" id="19138at2157"/>
<dbReference type="STRING" id="589924.Ferp_0722"/>
<dbReference type="PANTHER" id="PTHR34703:SF1">
    <property type="entry name" value="ANTIPORTER SUBUNIT MNHG2-RELATED"/>
    <property type="match status" value="1"/>
</dbReference>
<keyword evidence="1" id="KW-0812">Transmembrane</keyword>
<sequence>MEAVHVVSAIFMFAGCFFMISGAIGIIRFPDFYTRLHAAGKCDTLGEVLIILGFMIYQGFSFLTVKLFFLSFFIFLANPVGTHALIKAAYVTGVRMWKKEEQAENSPTL</sequence>
<feature type="transmembrane region" description="Helical" evidence="1">
    <location>
        <begin position="6"/>
        <end position="27"/>
    </location>
</feature>
<dbReference type="NCBIfam" id="NF009314">
    <property type="entry name" value="PRK12674.1-2"/>
    <property type="match status" value="1"/>
</dbReference>
<dbReference type="InterPro" id="IPR005133">
    <property type="entry name" value="PhaG_MnhG_YufB"/>
</dbReference>
<dbReference type="RefSeq" id="WP_012965236.1">
    <property type="nucleotide sequence ID" value="NC_013849.1"/>
</dbReference>
<evidence type="ECO:0000313" key="2">
    <source>
        <dbReference type="EMBL" id="ADC64892.1"/>
    </source>
</evidence>
<keyword evidence="1" id="KW-1133">Transmembrane helix</keyword>
<dbReference type="eggNOG" id="arCOG03082">
    <property type="taxonomic scope" value="Archaea"/>
</dbReference>
<dbReference type="GeneID" id="8778226"/>
<reference evidence="2 3" key="2">
    <citation type="journal article" date="2011" name="Stand. Genomic Sci.">
        <title>Complete genome sequence of Ferroglobus placidus AEDII12DO.</title>
        <authorList>
            <person name="Anderson I."/>
            <person name="Risso C."/>
            <person name="Holmes D."/>
            <person name="Lucas S."/>
            <person name="Copeland A."/>
            <person name="Lapidus A."/>
            <person name="Cheng J.F."/>
            <person name="Bruce D."/>
            <person name="Goodwin L."/>
            <person name="Pitluck S."/>
            <person name="Saunders E."/>
            <person name="Brettin T."/>
            <person name="Detter J.C."/>
            <person name="Han C."/>
            <person name="Tapia R."/>
            <person name="Larimer F."/>
            <person name="Land M."/>
            <person name="Hauser L."/>
            <person name="Woyke T."/>
            <person name="Lovley D."/>
            <person name="Kyrpides N."/>
            <person name="Ivanova N."/>
        </authorList>
    </citation>
    <scope>NUCLEOTIDE SEQUENCE [LARGE SCALE GENOMIC DNA]</scope>
    <source>
        <strain evidence="3">DSM 10642 / AEDII12DO</strain>
    </source>
</reference>
<dbReference type="Proteomes" id="UP000002613">
    <property type="component" value="Chromosome"/>
</dbReference>
<dbReference type="AlphaFoldDB" id="D3RWM9"/>
<dbReference type="PANTHER" id="PTHR34703">
    <property type="entry name" value="ANTIPORTER SUBUNIT MNHG2-RELATED"/>
    <property type="match status" value="1"/>
</dbReference>
<proteinExistence type="predicted"/>
<reference evidence="3" key="1">
    <citation type="submission" date="2010-02" db="EMBL/GenBank/DDBJ databases">
        <title>Complete sequence of Ferroglobus placidus DSM 10642.</title>
        <authorList>
            <consortium name="US DOE Joint Genome Institute"/>
            <person name="Lucas S."/>
            <person name="Copeland A."/>
            <person name="Lapidus A."/>
            <person name="Cheng J.-F."/>
            <person name="Bruce D."/>
            <person name="Goodwin L."/>
            <person name="Pitluck S."/>
            <person name="Saunders E."/>
            <person name="Brettin T."/>
            <person name="Detter J.C."/>
            <person name="Han C."/>
            <person name="Tapia R."/>
            <person name="Larimer F."/>
            <person name="Land M."/>
            <person name="Hauser L."/>
            <person name="Kyrpides N."/>
            <person name="Ivanova N."/>
            <person name="Holmes D."/>
            <person name="Lovley D."/>
            <person name="Kyrpides N."/>
            <person name="Anderson I.J."/>
            <person name="Woyke T."/>
        </authorList>
    </citation>
    <scope>NUCLEOTIDE SEQUENCE [LARGE SCALE GENOMIC DNA]</scope>
    <source>
        <strain evidence="3">DSM 10642 / AEDII12DO</strain>
    </source>
</reference>
<dbReference type="EMBL" id="CP001899">
    <property type="protein sequence ID" value="ADC64892.1"/>
    <property type="molecule type" value="Genomic_DNA"/>
</dbReference>
<keyword evidence="1" id="KW-0472">Membrane</keyword>
<dbReference type="GO" id="GO:0015385">
    <property type="term" value="F:sodium:proton antiporter activity"/>
    <property type="evidence" value="ECO:0007669"/>
    <property type="project" value="TreeGrafter"/>
</dbReference>
<dbReference type="NCBIfam" id="TIGR01300">
    <property type="entry name" value="CPA3_mnhG_phaG"/>
    <property type="match status" value="1"/>
</dbReference>
<evidence type="ECO:0000256" key="1">
    <source>
        <dbReference type="SAM" id="Phobius"/>
    </source>
</evidence>
<dbReference type="HOGENOM" id="CLU_121334_2_3_2"/>
<dbReference type="KEGG" id="fpl:Ferp_0722"/>
<dbReference type="PaxDb" id="589924-Ferp_0722"/>
<dbReference type="Pfam" id="PF03334">
    <property type="entry name" value="PhaG_MnhG_YufB"/>
    <property type="match status" value="1"/>
</dbReference>
<gene>
    <name evidence="2" type="ordered locus">Ferp_0722</name>
</gene>
<keyword evidence="3" id="KW-1185">Reference proteome</keyword>
<evidence type="ECO:0000313" key="3">
    <source>
        <dbReference type="Proteomes" id="UP000002613"/>
    </source>
</evidence>
<organism evidence="2 3">
    <name type="scientific">Ferroglobus placidus (strain DSM 10642 / AEDII12DO)</name>
    <dbReference type="NCBI Taxonomy" id="589924"/>
    <lineage>
        <taxon>Archaea</taxon>
        <taxon>Methanobacteriati</taxon>
        <taxon>Methanobacteriota</taxon>
        <taxon>Archaeoglobi</taxon>
        <taxon>Archaeoglobales</taxon>
        <taxon>Archaeoglobaceae</taxon>
        <taxon>Ferroglobus</taxon>
    </lineage>
</organism>
<accession>D3RWM9</accession>
<feature type="transmembrane region" description="Helical" evidence="1">
    <location>
        <begin position="48"/>
        <end position="77"/>
    </location>
</feature>
<name>D3RWM9_FERPA</name>